<dbReference type="CDD" id="cd08422">
    <property type="entry name" value="PBP2_CrgA_like"/>
    <property type="match status" value="1"/>
</dbReference>
<dbReference type="Gene3D" id="3.40.190.290">
    <property type="match status" value="1"/>
</dbReference>
<reference evidence="6 7" key="1">
    <citation type="journal article" date="2017" name="Int. J. Syst. Evol. Microbiol.">
        <title>Marinicauda algicola sp. nov., isolated from a marine red alga Rhodosorus marinus.</title>
        <authorList>
            <person name="Jeong S.E."/>
            <person name="Jeon S.H."/>
            <person name="Chun B.H."/>
            <person name="Kim D.W."/>
            <person name="Jeon C.O."/>
        </authorList>
    </citation>
    <scope>NUCLEOTIDE SEQUENCE [LARGE SCALE GENOMIC DNA]</scope>
    <source>
        <strain evidence="6 7">JCM 31718</strain>
    </source>
</reference>
<dbReference type="InterPro" id="IPR036388">
    <property type="entry name" value="WH-like_DNA-bd_sf"/>
</dbReference>
<dbReference type="Proteomes" id="UP000308054">
    <property type="component" value="Unassembled WGS sequence"/>
</dbReference>
<dbReference type="FunFam" id="3.40.190.290:FF:000001">
    <property type="entry name" value="Transcriptional regulator, LysR family"/>
    <property type="match status" value="1"/>
</dbReference>
<dbReference type="GO" id="GO:0003700">
    <property type="term" value="F:DNA-binding transcription factor activity"/>
    <property type="evidence" value="ECO:0007669"/>
    <property type="project" value="InterPro"/>
</dbReference>
<dbReference type="PANTHER" id="PTHR30537:SF5">
    <property type="entry name" value="HTH-TYPE TRANSCRIPTIONAL ACTIVATOR TTDR-RELATED"/>
    <property type="match status" value="1"/>
</dbReference>
<evidence type="ECO:0000313" key="7">
    <source>
        <dbReference type="Proteomes" id="UP000308054"/>
    </source>
</evidence>
<dbReference type="PANTHER" id="PTHR30537">
    <property type="entry name" value="HTH-TYPE TRANSCRIPTIONAL REGULATOR"/>
    <property type="match status" value="1"/>
</dbReference>
<dbReference type="PROSITE" id="PS50931">
    <property type="entry name" value="HTH_LYSR"/>
    <property type="match status" value="1"/>
</dbReference>
<gene>
    <name evidence="6" type="ORF">E5163_01820</name>
</gene>
<organism evidence="6 7">
    <name type="scientific">Marinicauda algicola</name>
    <dbReference type="NCBI Taxonomy" id="2029849"/>
    <lineage>
        <taxon>Bacteria</taxon>
        <taxon>Pseudomonadati</taxon>
        <taxon>Pseudomonadota</taxon>
        <taxon>Alphaproteobacteria</taxon>
        <taxon>Maricaulales</taxon>
        <taxon>Maricaulaceae</taxon>
        <taxon>Marinicauda</taxon>
    </lineage>
</organism>
<dbReference type="AlphaFoldDB" id="A0A4S2H3Q5"/>
<dbReference type="EMBL" id="SRXW01000001">
    <property type="protein sequence ID" value="TGY89902.1"/>
    <property type="molecule type" value="Genomic_DNA"/>
</dbReference>
<proteinExistence type="inferred from homology"/>
<comment type="similarity">
    <text evidence="1">Belongs to the LysR transcriptional regulatory family.</text>
</comment>
<dbReference type="SUPFAM" id="SSF53850">
    <property type="entry name" value="Periplasmic binding protein-like II"/>
    <property type="match status" value="1"/>
</dbReference>
<keyword evidence="7" id="KW-1185">Reference proteome</keyword>
<dbReference type="InterPro" id="IPR036390">
    <property type="entry name" value="WH_DNA-bd_sf"/>
</dbReference>
<dbReference type="InterPro" id="IPR005119">
    <property type="entry name" value="LysR_subst-bd"/>
</dbReference>
<dbReference type="Pfam" id="PF00126">
    <property type="entry name" value="HTH_1"/>
    <property type="match status" value="1"/>
</dbReference>
<dbReference type="InterPro" id="IPR058163">
    <property type="entry name" value="LysR-type_TF_proteobact-type"/>
</dbReference>
<sequence length="304" mass="33471">MDRIDALKLFTAVAELESFTRAAERMGMTPGAASKQISALEERLQVRLLERTTRSVRLTDAGEALLDRVRPWLTEYEAIEHGLVAESAKAAGTLRVSAPVDFGTSRLIAVVTAFMERWPEVEVRLEFSDRMVDLVDEGYDLAVRIGHLEDSSLIARRLAPAPLAAIAAPSYLERRGTPSHPAELSRHACIIDRNKPAPNQWRFVRGSEVVEARVDGRLILNGARAAVNAACAGAGIACPPEWAAEQALAEGRVVKLLDGWEPDHRDLWAVFPSNRYLAHRVRLFVDFLADWFKGGLCPQGPGTC</sequence>
<evidence type="ECO:0000256" key="1">
    <source>
        <dbReference type="ARBA" id="ARBA00009437"/>
    </source>
</evidence>
<protein>
    <submittedName>
        <fullName evidence="6">LysR family transcriptional regulator</fullName>
    </submittedName>
</protein>
<dbReference type="Pfam" id="PF03466">
    <property type="entry name" value="LysR_substrate"/>
    <property type="match status" value="1"/>
</dbReference>
<dbReference type="InterPro" id="IPR000847">
    <property type="entry name" value="LysR_HTH_N"/>
</dbReference>
<dbReference type="GO" id="GO:0003677">
    <property type="term" value="F:DNA binding"/>
    <property type="evidence" value="ECO:0007669"/>
    <property type="project" value="UniProtKB-KW"/>
</dbReference>
<evidence type="ECO:0000256" key="4">
    <source>
        <dbReference type="ARBA" id="ARBA00023163"/>
    </source>
</evidence>
<dbReference type="OrthoDB" id="9813056at2"/>
<feature type="domain" description="HTH lysR-type" evidence="5">
    <location>
        <begin position="1"/>
        <end position="59"/>
    </location>
</feature>
<keyword evidence="2" id="KW-0805">Transcription regulation</keyword>
<dbReference type="SUPFAM" id="SSF46785">
    <property type="entry name" value="Winged helix' DNA-binding domain"/>
    <property type="match status" value="1"/>
</dbReference>
<dbReference type="Gene3D" id="1.10.10.10">
    <property type="entry name" value="Winged helix-like DNA-binding domain superfamily/Winged helix DNA-binding domain"/>
    <property type="match status" value="1"/>
</dbReference>
<evidence type="ECO:0000256" key="2">
    <source>
        <dbReference type="ARBA" id="ARBA00023015"/>
    </source>
</evidence>
<evidence type="ECO:0000259" key="5">
    <source>
        <dbReference type="PROSITE" id="PS50931"/>
    </source>
</evidence>
<comment type="caution">
    <text evidence="6">The sequence shown here is derived from an EMBL/GenBank/DDBJ whole genome shotgun (WGS) entry which is preliminary data.</text>
</comment>
<keyword evidence="3" id="KW-0238">DNA-binding</keyword>
<dbReference type="RefSeq" id="WP_135994399.1">
    <property type="nucleotide sequence ID" value="NZ_CP071057.1"/>
</dbReference>
<accession>A0A4S2H3Q5</accession>
<dbReference type="FunFam" id="1.10.10.10:FF:000001">
    <property type="entry name" value="LysR family transcriptional regulator"/>
    <property type="match status" value="1"/>
</dbReference>
<evidence type="ECO:0000313" key="6">
    <source>
        <dbReference type="EMBL" id="TGY89902.1"/>
    </source>
</evidence>
<name>A0A4S2H3Q5_9PROT</name>
<evidence type="ECO:0000256" key="3">
    <source>
        <dbReference type="ARBA" id="ARBA00023125"/>
    </source>
</evidence>
<keyword evidence="4" id="KW-0804">Transcription</keyword>